<organism evidence="2 3">
    <name type="scientific">Mycobacterium alsense</name>
    <dbReference type="NCBI Taxonomy" id="324058"/>
    <lineage>
        <taxon>Bacteria</taxon>
        <taxon>Bacillati</taxon>
        <taxon>Actinomycetota</taxon>
        <taxon>Actinomycetes</taxon>
        <taxon>Mycobacteriales</taxon>
        <taxon>Mycobacteriaceae</taxon>
        <taxon>Mycobacterium</taxon>
    </lineage>
</organism>
<feature type="compositionally biased region" description="Pro residues" evidence="1">
    <location>
        <begin position="190"/>
        <end position="202"/>
    </location>
</feature>
<evidence type="ECO:0000313" key="2">
    <source>
        <dbReference type="EMBL" id="OQZ89109.1"/>
    </source>
</evidence>
<dbReference type="RefSeq" id="WP_083139498.1">
    <property type="nucleotide sequence ID" value="NZ_JACKVH010000003.1"/>
</dbReference>
<keyword evidence="3" id="KW-1185">Reference proteome</keyword>
<feature type="region of interest" description="Disordered" evidence="1">
    <location>
        <begin position="240"/>
        <end position="307"/>
    </location>
</feature>
<gene>
    <name evidence="2" type="ORF">BST11_19415</name>
</gene>
<comment type="caution">
    <text evidence="2">The sequence shown here is derived from an EMBL/GenBank/DDBJ whole genome shotgun (WGS) entry which is preliminary data.</text>
</comment>
<name>A0ABX3R553_9MYCO</name>
<feature type="region of interest" description="Disordered" evidence="1">
    <location>
        <begin position="173"/>
        <end position="205"/>
    </location>
</feature>
<proteinExistence type="predicted"/>
<evidence type="ECO:0000256" key="1">
    <source>
        <dbReference type="SAM" id="MobiDB-lite"/>
    </source>
</evidence>
<sequence>MTGGRDIISFPEDYGLLGSNPLAPPGVVPNGLPPGGLTPADQAAAGVAAASNIGVPGDQAASAEGEADRRAHALDAAQKFPANEADSAQQFQQLTQMFPQMVSGFMGALTGALGGFMGPLTQIPQQAMQAAESAVQPLMGAAKGGGAAEAALTDMSGEPAAFDSAGLGGGGAGGGGGIGAGDTTPTGYMGPPPVPSSSPPTTPAAASIKPAAMVPTGGVPPPAGPMGMTGMPLMPGAMGAGGEGGTKDKPAEKRVTVPGIPNGQPVKGRLTVPPSVPVTKSEGKPPVVAKPNRRIVIVPADEDPPAQ</sequence>
<reference evidence="2 3" key="1">
    <citation type="submission" date="2017-02" db="EMBL/GenBank/DDBJ databases">
        <title>The new phylogeny of genus Mycobacterium.</title>
        <authorList>
            <person name="Tortoli E."/>
            <person name="Trovato A."/>
            <person name="Cirillo D.M."/>
        </authorList>
    </citation>
    <scope>NUCLEOTIDE SEQUENCE [LARGE SCALE GENOMIC DNA]</scope>
    <source>
        <strain evidence="2 3">DSM 45230</strain>
    </source>
</reference>
<feature type="region of interest" description="Disordered" evidence="1">
    <location>
        <begin position="19"/>
        <end position="39"/>
    </location>
</feature>
<accession>A0ABX3R553</accession>
<dbReference type="EMBL" id="MVHD01000039">
    <property type="protein sequence ID" value="OQZ89109.1"/>
    <property type="molecule type" value="Genomic_DNA"/>
</dbReference>
<evidence type="ECO:0000313" key="3">
    <source>
        <dbReference type="Proteomes" id="UP000192319"/>
    </source>
</evidence>
<protein>
    <submittedName>
        <fullName evidence="2">Uncharacterized protein</fullName>
    </submittedName>
</protein>
<dbReference type="Proteomes" id="UP000192319">
    <property type="component" value="Unassembled WGS sequence"/>
</dbReference>
<feature type="compositionally biased region" description="Basic and acidic residues" evidence="1">
    <location>
        <begin position="245"/>
        <end position="255"/>
    </location>
</feature>